<dbReference type="AlphaFoldDB" id="A0A382K330"/>
<protein>
    <submittedName>
        <fullName evidence="1">Uncharacterized protein</fullName>
    </submittedName>
</protein>
<dbReference type="EMBL" id="UINC01077394">
    <property type="protein sequence ID" value="SVC17477.1"/>
    <property type="molecule type" value="Genomic_DNA"/>
</dbReference>
<feature type="non-terminal residue" evidence="1">
    <location>
        <position position="25"/>
    </location>
</feature>
<gene>
    <name evidence="1" type="ORF">METZ01_LOCUS270331</name>
</gene>
<proteinExistence type="predicted"/>
<name>A0A382K330_9ZZZZ</name>
<evidence type="ECO:0000313" key="1">
    <source>
        <dbReference type="EMBL" id="SVC17477.1"/>
    </source>
</evidence>
<feature type="non-terminal residue" evidence="1">
    <location>
        <position position="1"/>
    </location>
</feature>
<organism evidence="1">
    <name type="scientific">marine metagenome</name>
    <dbReference type="NCBI Taxonomy" id="408172"/>
    <lineage>
        <taxon>unclassified sequences</taxon>
        <taxon>metagenomes</taxon>
        <taxon>ecological metagenomes</taxon>
    </lineage>
</organism>
<reference evidence="1" key="1">
    <citation type="submission" date="2018-05" db="EMBL/GenBank/DDBJ databases">
        <authorList>
            <person name="Lanie J.A."/>
            <person name="Ng W.-L."/>
            <person name="Kazmierczak K.M."/>
            <person name="Andrzejewski T.M."/>
            <person name="Davidsen T.M."/>
            <person name="Wayne K.J."/>
            <person name="Tettelin H."/>
            <person name="Glass J.I."/>
            <person name="Rusch D."/>
            <person name="Podicherti R."/>
            <person name="Tsui H.-C.T."/>
            <person name="Winkler M.E."/>
        </authorList>
    </citation>
    <scope>NUCLEOTIDE SEQUENCE</scope>
</reference>
<sequence>VIEKNLRGAVAKKIVGDSVHDNRSQ</sequence>
<accession>A0A382K330</accession>